<evidence type="ECO:0000313" key="1">
    <source>
        <dbReference type="EMBL" id="EEB36121.1"/>
    </source>
</evidence>
<accession>B6W8Y1</accession>
<sequence length="71" mass="8117">MKDVIKNLYDRGYKIYLATSKGRNSSLEVLESYGILQYFSYVEGSTDILNTKKKVLENVIIGNKLKKTNPL</sequence>
<dbReference type="Gene3D" id="3.40.50.1000">
    <property type="entry name" value="HAD superfamily/HAD-like"/>
    <property type="match status" value="1"/>
</dbReference>
<gene>
    <name evidence="1" type="ORF">ANHYDRO_01032</name>
</gene>
<dbReference type="Proteomes" id="UP000005451">
    <property type="component" value="Unassembled WGS sequence"/>
</dbReference>
<name>B6W8Y1_9FIRM</name>
<dbReference type="STRING" id="561177.ANHYDRO_01032"/>
<dbReference type="InterPro" id="IPR041492">
    <property type="entry name" value="HAD_2"/>
</dbReference>
<evidence type="ECO:0000313" key="2">
    <source>
        <dbReference type="Proteomes" id="UP000005451"/>
    </source>
</evidence>
<proteinExistence type="predicted"/>
<dbReference type="EMBL" id="ABXA01000026">
    <property type="protein sequence ID" value="EEB36121.1"/>
    <property type="molecule type" value="Genomic_DNA"/>
</dbReference>
<dbReference type="InterPro" id="IPR036412">
    <property type="entry name" value="HAD-like_sf"/>
</dbReference>
<dbReference type="Pfam" id="PF13419">
    <property type="entry name" value="HAD_2"/>
    <property type="match status" value="1"/>
</dbReference>
<dbReference type="SUPFAM" id="SSF56784">
    <property type="entry name" value="HAD-like"/>
    <property type="match status" value="1"/>
</dbReference>
<reference evidence="1 2" key="2">
    <citation type="submission" date="2008-10" db="EMBL/GenBank/DDBJ databases">
        <title>Draft genome sequence of Anaerococcus hydrogenalis (DSM 7454).</title>
        <authorList>
            <person name="Sudarsanam P."/>
            <person name="Ley R."/>
            <person name="Guruge J."/>
            <person name="Turnbaugh P.J."/>
            <person name="Mahowald M."/>
            <person name="Liep D."/>
            <person name="Gordon J."/>
        </authorList>
    </citation>
    <scope>NUCLEOTIDE SEQUENCE [LARGE SCALE GENOMIC DNA]</scope>
    <source>
        <strain evidence="1 2">DSM 7454</strain>
    </source>
</reference>
<reference evidence="1 2" key="1">
    <citation type="submission" date="2008-09" db="EMBL/GenBank/DDBJ databases">
        <authorList>
            <person name="Fulton L."/>
            <person name="Clifton S."/>
            <person name="Fulton B."/>
            <person name="Xu J."/>
            <person name="Minx P."/>
            <person name="Pepin K.H."/>
            <person name="Johnson M."/>
            <person name="Thiruvilangam P."/>
            <person name="Bhonagiri V."/>
            <person name="Nash W.E."/>
            <person name="Mardis E.R."/>
            <person name="Wilson R.K."/>
        </authorList>
    </citation>
    <scope>NUCLEOTIDE SEQUENCE [LARGE SCALE GENOMIC DNA]</scope>
    <source>
        <strain evidence="1 2">DSM 7454</strain>
    </source>
</reference>
<comment type="caution">
    <text evidence="1">The sequence shown here is derived from an EMBL/GenBank/DDBJ whole genome shotgun (WGS) entry which is preliminary data.</text>
</comment>
<dbReference type="AlphaFoldDB" id="B6W8Y1"/>
<dbReference type="InterPro" id="IPR023214">
    <property type="entry name" value="HAD_sf"/>
</dbReference>
<protein>
    <submittedName>
        <fullName evidence="1">Uncharacterized protein</fullName>
    </submittedName>
</protein>
<organism evidence="1 2">
    <name type="scientific">Anaerococcus hydrogenalis DSM 7454</name>
    <dbReference type="NCBI Taxonomy" id="561177"/>
    <lineage>
        <taxon>Bacteria</taxon>
        <taxon>Bacillati</taxon>
        <taxon>Bacillota</taxon>
        <taxon>Tissierellia</taxon>
        <taxon>Tissierellales</taxon>
        <taxon>Peptoniphilaceae</taxon>
        <taxon>Anaerococcus</taxon>
    </lineage>
</organism>